<dbReference type="GO" id="GO:0051536">
    <property type="term" value="F:iron-sulfur cluster binding"/>
    <property type="evidence" value="ECO:0007669"/>
    <property type="project" value="InterPro"/>
</dbReference>
<evidence type="ECO:0000259" key="1">
    <source>
        <dbReference type="Pfam" id="PF01106"/>
    </source>
</evidence>
<gene>
    <name evidence="2" type="ORF">A3A44_02320</name>
</gene>
<reference evidence="2 3" key="1">
    <citation type="journal article" date="2016" name="Nat. Commun.">
        <title>Thousands of microbial genomes shed light on interconnected biogeochemical processes in an aquifer system.</title>
        <authorList>
            <person name="Anantharaman K."/>
            <person name="Brown C.T."/>
            <person name="Hug L.A."/>
            <person name="Sharon I."/>
            <person name="Castelle C.J."/>
            <person name="Probst A.J."/>
            <person name="Thomas B.C."/>
            <person name="Singh A."/>
            <person name="Wilkins M.J."/>
            <person name="Karaoz U."/>
            <person name="Brodie E.L."/>
            <person name="Williams K.H."/>
            <person name="Hubbard S.S."/>
            <person name="Banfield J.F."/>
        </authorList>
    </citation>
    <scope>NUCLEOTIDE SEQUENCE [LARGE SCALE GENOMIC DNA]</scope>
</reference>
<dbReference type="InterPro" id="IPR034904">
    <property type="entry name" value="FSCA_dom_sf"/>
</dbReference>
<dbReference type="SUPFAM" id="SSF117916">
    <property type="entry name" value="Fe-S cluster assembly (FSCA) domain-like"/>
    <property type="match status" value="1"/>
</dbReference>
<accession>A0A1G2LFP5</accession>
<dbReference type="Gene3D" id="3.30.300.130">
    <property type="entry name" value="Fe-S cluster assembly (FSCA)"/>
    <property type="match status" value="1"/>
</dbReference>
<comment type="caution">
    <text evidence="2">The sequence shown here is derived from an EMBL/GenBank/DDBJ whole genome shotgun (WGS) entry which is preliminary data.</text>
</comment>
<dbReference type="STRING" id="1802281.A3A44_02320"/>
<dbReference type="PANTHER" id="PTHR11178">
    <property type="entry name" value="IRON-SULFUR CLUSTER SCAFFOLD PROTEIN NFU-RELATED"/>
    <property type="match status" value="1"/>
</dbReference>
<dbReference type="Proteomes" id="UP000178977">
    <property type="component" value="Unassembled WGS sequence"/>
</dbReference>
<evidence type="ECO:0000313" key="3">
    <source>
        <dbReference type="Proteomes" id="UP000178977"/>
    </source>
</evidence>
<evidence type="ECO:0000313" key="2">
    <source>
        <dbReference type="EMBL" id="OHA09629.1"/>
    </source>
</evidence>
<dbReference type="InterPro" id="IPR001075">
    <property type="entry name" value="NIF_FeS_clus_asmbl_NifU_C"/>
</dbReference>
<sequence>MSEAIRKALEDIRPMLARHAGDIEFVGAEAGIVKVRFLGTCRGCPLADLTLKAGVEAMLKERVPGVERVEAVG</sequence>
<protein>
    <recommendedName>
        <fullName evidence="1">NIF system FeS cluster assembly NifU C-terminal domain-containing protein</fullName>
    </recommendedName>
</protein>
<organism evidence="2 3">
    <name type="scientific">Candidatus Sungbacteria bacterium RIFCSPLOWO2_01_FULL_60_25</name>
    <dbReference type="NCBI Taxonomy" id="1802281"/>
    <lineage>
        <taxon>Bacteria</taxon>
        <taxon>Candidatus Sungiibacteriota</taxon>
    </lineage>
</organism>
<dbReference type="Pfam" id="PF01106">
    <property type="entry name" value="NifU"/>
    <property type="match status" value="1"/>
</dbReference>
<dbReference type="GO" id="GO:0016226">
    <property type="term" value="P:iron-sulfur cluster assembly"/>
    <property type="evidence" value="ECO:0007669"/>
    <property type="project" value="InterPro"/>
</dbReference>
<name>A0A1G2LFP5_9BACT</name>
<dbReference type="EMBL" id="MHQT01000020">
    <property type="protein sequence ID" value="OHA09629.1"/>
    <property type="molecule type" value="Genomic_DNA"/>
</dbReference>
<dbReference type="GO" id="GO:0005506">
    <property type="term" value="F:iron ion binding"/>
    <property type="evidence" value="ECO:0007669"/>
    <property type="project" value="InterPro"/>
</dbReference>
<feature type="domain" description="NIF system FeS cluster assembly NifU C-terminal" evidence="1">
    <location>
        <begin position="5"/>
        <end position="70"/>
    </location>
</feature>
<dbReference type="AlphaFoldDB" id="A0A1G2LFP5"/>
<proteinExistence type="predicted"/>